<accession>A0A6V7H556</accession>
<evidence type="ECO:0000313" key="2">
    <source>
        <dbReference type="Proteomes" id="UP000752696"/>
    </source>
</evidence>
<organism evidence="1 2">
    <name type="scientific">Heterotrigona itama</name>
    <dbReference type="NCBI Taxonomy" id="395501"/>
    <lineage>
        <taxon>Eukaryota</taxon>
        <taxon>Metazoa</taxon>
        <taxon>Ecdysozoa</taxon>
        <taxon>Arthropoda</taxon>
        <taxon>Hexapoda</taxon>
        <taxon>Insecta</taxon>
        <taxon>Pterygota</taxon>
        <taxon>Neoptera</taxon>
        <taxon>Endopterygota</taxon>
        <taxon>Hymenoptera</taxon>
        <taxon>Apocrita</taxon>
        <taxon>Aculeata</taxon>
        <taxon>Apoidea</taxon>
        <taxon>Anthophila</taxon>
        <taxon>Apidae</taxon>
        <taxon>Heterotrigona</taxon>
    </lineage>
</organism>
<dbReference type="EMBL" id="CAJDYZ010006565">
    <property type="protein sequence ID" value="CAD1473488.1"/>
    <property type="molecule type" value="Genomic_DNA"/>
</dbReference>
<dbReference type="AlphaFoldDB" id="A0A6V7H556"/>
<name>A0A6V7H556_9HYME</name>
<sequence length="151" mass="17062">FKLGKTVSGQTGSSYFVLVELASFLTKLIRFVDSTIIVSFLNWKLISTFGDSFAHTLVLHPSTLDYLLKKRRNANAIQFRRERRYMLVLDCYLPTNFKIHFRLTSAGKSSSGQLAVIKINICTDRSKPCIKEIKTTRAASSTRSHHAKMSG</sequence>
<gene>
    <name evidence="1" type="ORF">MHI_LOCUS379709</name>
</gene>
<protein>
    <submittedName>
        <fullName evidence="1">Uncharacterized protein</fullName>
    </submittedName>
</protein>
<comment type="caution">
    <text evidence="1">The sequence shown here is derived from an EMBL/GenBank/DDBJ whole genome shotgun (WGS) entry which is preliminary data.</text>
</comment>
<proteinExistence type="predicted"/>
<dbReference type="Proteomes" id="UP000752696">
    <property type="component" value="Unassembled WGS sequence"/>
</dbReference>
<keyword evidence="2" id="KW-1185">Reference proteome</keyword>
<feature type="non-terminal residue" evidence="1">
    <location>
        <position position="1"/>
    </location>
</feature>
<reference evidence="1" key="1">
    <citation type="submission" date="2020-07" db="EMBL/GenBank/DDBJ databases">
        <authorList>
            <person name="Nazaruddin N."/>
        </authorList>
    </citation>
    <scope>NUCLEOTIDE SEQUENCE</scope>
</reference>
<evidence type="ECO:0000313" key="1">
    <source>
        <dbReference type="EMBL" id="CAD1473488.1"/>
    </source>
</evidence>
<feature type="non-terminal residue" evidence="1">
    <location>
        <position position="151"/>
    </location>
</feature>